<accession>A0AAN8ETC8</accession>
<keyword evidence="2" id="KW-1185">Reference proteome</keyword>
<proteinExistence type="predicted"/>
<dbReference type="AlphaFoldDB" id="A0AAN8ETC8"/>
<reference evidence="1 2" key="1">
    <citation type="submission" date="2019-10" db="EMBL/GenBank/DDBJ databases">
        <title>Assembly and Annotation for the nematode Trichostrongylus colubriformis.</title>
        <authorList>
            <person name="Martin J."/>
        </authorList>
    </citation>
    <scope>NUCLEOTIDE SEQUENCE [LARGE SCALE GENOMIC DNA]</scope>
    <source>
        <strain evidence="1">G859</strain>
        <tissue evidence="1">Whole worm</tissue>
    </source>
</reference>
<dbReference type="EMBL" id="WIXE01022953">
    <property type="protein sequence ID" value="KAK5966941.1"/>
    <property type="molecule type" value="Genomic_DNA"/>
</dbReference>
<evidence type="ECO:0000313" key="1">
    <source>
        <dbReference type="EMBL" id="KAK5966941.1"/>
    </source>
</evidence>
<name>A0AAN8ETC8_TRICO</name>
<gene>
    <name evidence="1" type="ORF">GCK32_003963</name>
</gene>
<protein>
    <submittedName>
        <fullName evidence="1">Uncharacterized protein</fullName>
    </submittedName>
</protein>
<comment type="caution">
    <text evidence="1">The sequence shown here is derived from an EMBL/GenBank/DDBJ whole genome shotgun (WGS) entry which is preliminary data.</text>
</comment>
<organism evidence="1 2">
    <name type="scientific">Trichostrongylus colubriformis</name>
    <name type="common">Black scour worm</name>
    <dbReference type="NCBI Taxonomy" id="6319"/>
    <lineage>
        <taxon>Eukaryota</taxon>
        <taxon>Metazoa</taxon>
        <taxon>Ecdysozoa</taxon>
        <taxon>Nematoda</taxon>
        <taxon>Chromadorea</taxon>
        <taxon>Rhabditida</taxon>
        <taxon>Rhabditina</taxon>
        <taxon>Rhabditomorpha</taxon>
        <taxon>Strongyloidea</taxon>
        <taxon>Trichostrongylidae</taxon>
        <taxon>Trichostrongylus</taxon>
    </lineage>
</organism>
<dbReference type="Proteomes" id="UP001331761">
    <property type="component" value="Unassembled WGS sequence"/>
</dbReference>
<sequence length="70" mass="8054">MAQIAIKLFYRLLISLFGRDKFSTGENYKHFPCVCIRHRTPVNDLNVVTGLDHIHLLQVKGAPPLQRQPQ</sequence>
<evidence type="ECO:0000313" key="2">
    <source>
        <dbReference type="Proteomes" id="UP001331761"/>
    </source>
</evidence>